<dbReference type="InterPro" id="IPR051164">
    <property type="entry name" value="NmrA-like_oxidored"/>
</dbReference>
<dbReference type="InterPro" id="IPR008030">
    <property type="entry name" value="NmrA-like"/>
</dbReference>
<keyword evidence="5" id="KW-1185">Reference proteome</keyword>
<feature type="domain" description="NmrA-like" evidence="3">
    <location>
        <begin position="8"/>
        <end position="136"/>
    </location>
</feature>
<name>A0A0B7MW73_9FUNG</name>
<dbReference type="OrthoDB" id="9997102at2759"/>
<dbReference type="AlphaFoldDB" id="A0A0B7MW73"/>
<reference evidence="4 5" key="1">
    <citation type="submission" date="2014-09" db="EMBL/GenBank/DDBJ databases">
        <authorList>
            <person name="Ellenberger Sabrina"/>
        </authorList>
    </citation>
    <scope>NUCLEOTIDE SEQUENCE [LARGE SCALE GENOMIC DNA]</scope>
    <source>
        <strain evidence="4 5">CBS 412.66</strain>
    </source>
</reference>
<protein>
    <recommendedName>
        <fullName evidence="3">NmrA-like domain-containing protein</fullName>
    </recommendedName>
</protein>
<accession>A0A0B7MW73</accession>
<gene>
    <name evidence="4" type="primary">PARPA_03986.1 scaffold 10876</name>
</gene>
<keyword evidence="2" id="KW-0521">NADP</keyword>
<sequence length="355" mass="39267">MCKQQIGKGSIFVSGADGDKGVAIVQQLLQLPAQHKHLCSQHVYAGLPDATTPRARSIKGLGAQVIAFDIFNDHEAAVKALTGITKLCLLIDPLSERMQRSNAYTYGKAFIDAAKEAHVEHIIFLTPFTPLDAVSQPASPSNEQPTATAAPTSISYGSYRSQFMLIESYLHSQFDNSRITILRYPGVLHQHLLVLSKYIAQHNAFPLPDKHLEITVESCNMSDIARATACVAHSPTLRHSRNAYKISSSLLTLEEMGQRVLSGLQRENIINRMDSATLQQIICDSVGNEDQAIFLMEMWGLQQKLSGRRLEITRDLEALTGQSGKSLNEYFEEDEVRNAFLSNHKNGELSSFKVA</sequence>
<dbReference type="SUPFAM" id="SSF51735">
    <property type="entry name" value="NAD(P)-binding Rossmann-fold domains"/>
    <property type="match status" value="1"/>
</dbReference>
<dbReference type="Proteomes" id="UP000054107">
    <property type="component" value="Unassembled WGS sequence"/>
</dbReference>
<evidence type="ECO:0000313" key="4">
    <source>
        <dbReference type="EMBL" id="CEP10316.1"/>
    </source>
</evidence>
<evidence type="ECO:0000256" key="1">
    <source>
        <dbReference type="ARBA" id="ARBA00006328"/>
    </source>
</evidence>
<dbReference type="InterPro" id="IPR036291">
    <property type="entry name" value="NAD(P)-bd_dom_sf"/>
</dbReference>
<dbReference type="GO" id="GO:0005634">
    <property type="term" value="C:nucleus"/>
    <property type="evidence" value="ECO:0007669"/>
    <property type="project" value="TreeGrafter"/>
</dbReference>
<evidence type="ECO:0000259" key="3">
    <source>
        <dbReference type="Pfam" id="PF05368"/>
    </source>
</evidence>
<dbReference type="PANTHER" id="PTHR42748">
    <property type="entry name" value="NITROGEN METABOLITE REPRESSION PROTEIN NMRA FAMILY MEMBER"/>
    <property type="match status" value="1"/>
</dbReference>
<organism evidence="4 5">
    <name type="scientific">Parasitella parasitica</name>
    <dbReference type="NCBI Taxonomy" id="35722"/>
    <lineage>
        <taxon>Eukaryota</taxon>
        <taxon>Fungi</taxon>
        <taxon>Fungi incertae sedis</taxon>
        <taxon>Mucoromycota</taxon>
        <taxon>Mucoromycotina</taxon>
        <taxon>Mucoromycetes</taxon>
        <taxon>Mucorales</taxon>
        <taxon>Mucorineae</taxon>
        <taxon>Mucoraceae</taxon>
        <taxon>Parasitella</taxon>
    </lineage>
</organism>
<evidence type="ECO:0000256" key="2">
    <source>
        <dbReference type="ARBA" id="ARBA00022857"/>
    </source>
</evidence>
<dbReference type="Pfam" id="PF05368">
    <property type="entry name" value="NmrA"/>
    <property type="match status" value="1"/>
</dbReference>
<comment type="similarity">
    <text evidence="1">Belongs to the NmrA-type oxidoreductase family.</text>
</comment>
<evidence type="ECO:0000313" key="5">
    <source>
        <dbReference type="Proteomes" id="UP000054107"/>
    </source>
</evidence>
<dbReference type="EMBL" id="LN723807">
    <property type="protein sequence ID" value="CEP10316.1"/>
    <property type="molecule type" value="Genomic_DNA"/>
</dbReference>
<dbReference type="PANTHER" id="PTHR42748:SF22">
    <property type="entry name" value="NMRA-LIKE DOMAIN-CONTAINING PROTEIN"/>
    <property type="match status" value="1"/>
</dbReference>
<proteinExistence type="inferred from homology"/>
<dbReference type="Gene3D" id="3.40.50.720">
    <property type="entry name" value="NAD(P)-binding Rossmann-like Domain"/>
    <property type="match status" value="1"/>
</dbReference>